<dbReference type="KEGG" id="haer:DU502_17090"/>
<evidence type="ECO:0000256" key="1">
    <source>
        <dbReference type="ARBA" id="ARBA00004196"/>
    </source>
</evidence>
<evidence type="ECO:0000313" key="6">
    <source>
        <dbReference type="EMBL" id="AZH26984.1"/>
    </source>
</evidence>
<keyword evidence="4" id="KW-0676">Redox-active center</keyword>
<proteinExistence type="predicted"/>
<dbReference type="Proteomes" id="UP000282007">
    <property type="component" value="Chromosome"/>
</dbReference>
<keyword evidence="2" id="KW-0201">Cytochrome c-type biogenesis</keyword>
<dbReference type="Gene3D" id="3.40.30.10">
    <property type="entry name" value="Glutaredoxin"/>
    <property type="match status" value="1"/>
</dbReference>
<keyword evidence="7" id="KW-1185">Reference proteome</keyword>
<organism evidence="6 7">
    <name type="scientific">Haloplanus aerogenes</name>
    <dbReference type="NCBI Taxonomy" id="660522"/>
    <lineage>
        <taxon>Archaea</taxon>
        <taxon>Methanobacteriati</taxon>
        <taxon>Methanobacteriota</taxon>
        <taxon>Stenosarchaea group</taxon>
        <taxon>Halobacteria</taxon>
        <taxon>Halobacteriales</taxon>
        <taxon>Haloferacaceae</taxon>
        <taxon>Haloplanus</taxon>
    </lineage>
</organism>
<gene>
    <name evidence="6" type="ORF">DU502_17090</name>
</gene>
<keyword evidence="3" id="KW-1015">Disulfide bond</keyword>
<sequence>METAIGPCTIDKPYVAIANASRLCSRRVQPPGGQEGAHPTADVTLEHDDAPDFTLDSTAGEPVTLSETLADGPTVVLINRGHWCSFCAEQLQTFSEVSYDLWFHDDVDILPVVTDPLGAVTEMRDRYDLDVQLLADPTGEVAEQYSGTEETSHGLTGIAATYVVDTDGTVRYEQVADHPGDRTYGNYVRYYIRNDFADPFGGA</sequence>
<reference evidence="6 7" key="1">
    <citation type="submission" date="2018-07" db="EMBL/GenBank/DDBJ databases">
        <title>Genome sequences of Haloplanus aerogenes JCM 16430T.</title>
        <authorList>
            <person name="Kim Y.B."/>
            <person name="Roh S.W."/>
        </authorList>
    </citation>
    <scope>NUCLEOTIDE SEQUENCE [LARGE SCALE GENOMIC DNA]</scope>
    <source>
        <strain evidence="6 7">JCM 16430</strain>
    </source>
</reference>
<dbReference type="AlphaFoldDB" id="A0A3G8R1T6"/>
<comment type="subcellular location">
    <subcellularLocation>
        <location evidence="1">Cell envelope</location>
    </subcellularLocation>
</comment>
<feature type="domain" description="Thioredoxin" evidence="5">
    <location>
        <begin position="44"/>
        <end position="197"/>
    </location>
</feature>
<protein>
    <submittedName>
        <fullName evidence="6">Peroxiredoxin family protein</fullName>
    </submittedName>
</protein>
<dbReference type="GO" id="GO:0016491">
    <property type="term" value="F:oxidoreductase activity"/>
    <property type="evidence" value="ECO:0007669"/>
    <property type="project" value="InterPro"/>
</dbReference>
<dbReference type="PANTHER" id="PTHR42852:SF6">
    <property type="entry name" value="THIOL:DISULFIDE INTERCHANGE PROTEIN DSBE"/>
    <property type="match status" value="1"/>
</dbReference>
<dbReference type="Pfam" id="PF00578">
    <property type="entry name" value="AhpC-TSA"/>
    <property type="match status" value="1"/>
</dbReference>
<evidence type="ECO:0000259" key="5">
    <source>
        <dbReference type="PROSITE" id="PS51352"/>
    </source>
</evidence>
<dbReference type="PROSITE" id="PS51352">
    <property type="entry name" value="THIOREDOXIN_2"/>
    <property type="match status" value="1"/>
</dbReference>
<dbReference type="GO" id="GO:0017004">
    <property type="term" value="P:cytochrome complex assembly"/>
    <property type="evidence" value="ECO:0007669"/>
    <property type="project" value="UniProtKB-KW"/>
</dbReference>
<dbReference type="EMBL" id="CP034145">
    <property type="protein sequence ID" value="AZH26984.1"/>
    <property type="molecule type" value="Genomic_DNA"/>
</dbReference>
<accession>A0A3G8R1T6</accession>
<dbReference type="InterPro" id="IPR000866">
    <property type="entry name" value="AhpC/TSA"/>
</dbReference>
<dbReference type="InterPro" id="IPR036249">
    <property type="entry name" value="Thioredoxin-like_sf"/>
</dbReference>
<evidence type="ECO:0000256" key="2">
    <source>
        <dbReference type="ARBA" id="ARBA00022748"/>
    </source>
</evidence>
<evidence type="ECO:0000313" key="7">
    <source>
        <dbReference type="Proteomes" id="UP000282007"/>
    </source>
</evidence>
<dbReference type="PANTHER" id="PTHR42852">
    <property type="entry name" value="THIOL:DISULFIDE INTERCHANGE PROTEIN DSBE"/>
    <property type="match status" value="1"/>
</dbReference>
<dbReference type="GO" id="GO:0016209">
    <property type="term" value="F:antioxidant activity"/>
    <property type="evidence" value="ECO:0007669"/>
    <property type="project" value="InterPro"/>
</dbReference>
<dbReference type="InterPro" id="IPR013766">
    <property type="entry name" value="Thioredoxin_domain"/>
</dbReference>
<name>A0A3G8R1T6_9EURY</name>
<evidence type="ECO:0000256" key="4">
    <source>
        <dbReference type="ARBA" id="ARBA00023284"/>
    </source>
</evidence>
<dbReference type="SUPFAM" id="SSF52833">
    <property type="entry name" value="Thioredoxin-like"/>
    <property type="match status" value="1"/>
</dbReference>
<dbReference type="InterPro" id="IPR050553">
    <property type="entry name" value="Thioredoxin_ResA/DsbE_sf"/>
</dbReference>
<evidence type="ECO:0000256" key="3">
    <source>
        <dbReference type="ARBA" id="ARBA00023157"/>
    </source>
</evidence>